<feature type="compositionally biased region" description="Basic and acidic residues" evidence="1">
    <location>
        <begin position="89"/>
        <end position="117"/>
    </location>
</feature>
<dbReference type="AlphaFoldDB" id="A0A067JFL3"/>
<organism evidence="2 3">
    <name type="scientific">Jatropha curcas</name>
    <name type="common">Barbados nut</name>
    <dbReference type="NCBI Taxonomy" id="180498"/>
    <lineage>
        <taxon>Eukaryota</taxon>
        <taxon>Viridiplantae</taxon>
        <taxon>Streptophyta</taxon>
        <taxon>Embryophyta</taxon>
        <taxon>Tracheophyta</taxon>
        <taxon>Spermatophyta</taxon>
        <taxon>Magnoliopsida</taxon>
        <taxon>eudicotyledons</taxon>
        <taxon>Gunneridae</taxon>
        <taxon>Pentapetalae</taxon>
        <taxon>rosids</taxon>
        <taxon>fabids</taxon>
        <taxon>Malpighiales</taxon>
        <taxon>Euphorbiaceae</taxon>
        <taxon>Crotonoideae</taxon>
        <taxon>Jatropheae</taxon>
        <taxon>Jatropha</taxon>
    </lineage>
</organism>
<feature type="compositionally biased region" description="Basic and acidic residues" evidence="1">
    <location>
        <begin position="54"/>
        <end position="80"/>
    </location>
</feature>
<dbReference type="Proteomes" id="UP000027138">
    <property type="component" value="Unassembled WGS sequence"/>
</dbReference>
<accession>A0A067JFL3</accession>
<evidence type="ECO:0000313" key="3">
    <source>
        <dbReference type="Proteomes" id="UP000027138"/>
    </source>
</evidence>
<protein>
    <submittedName>
        <fullName evidence="2">Uncharacterized protein</fullName>
    </submittedName>
</protein>
<feature type="region of interest" description="Disordered" evidence="1">
    <location>
        <begin position="54"/>
        <end position="117"/>
    </location>
</feature>
<proteinExistence type="predicted"/>
<name>A0A067JFL3_JATCU</name>
<reference evidence="2 3" key="1">
    <citation type="journal article" date="2014" name="PLoS ONE">
        <title>Global Analysis of Gene Expression Profiles in Physic Nut (Jatropha curcas L.) Seedlings Exposed to Salt Stress.</title>
        <authorList>
            <person name="Zhang L."/>
            <person name="Zhang C."/>
            <person name="Wu P."/>
            <person name="Chen Y."/>
            <person name="Li M."/>
            <person name="Jiang H."/>
            <person name="Wu G."/>
        </authorList>
    </citation>
    <scope>NUCLEOTIDE SEQUENCE [LARGE SCALE GENOMIC DNA]</scope>
    <source>
        <strain evidence="3">cv. GZQX0401</strain>
        <tissue evidence="2">Young leaves</tissue>
    </source>
</reference>
<gene>
    <name evidence="2" type="ORF">JCGZ_02853</name>
</gene>
<sequence>MEKMIERIVASSLEKLMSEHSSPYLPIEPFHHNGKTYPGLEIFTDVIDTLAVKPKERKLEKEKEQKEEEKTPEKEGVEGHKRLRRKERKKEEREEVQVAQKVKKEEKNKGKVSAKKEEDPTDQVLKAIWACIEESFEEAETPSNVLIYVKDESDCNELSLLFNEMNFNFAYLFDVFPDGSIHRVDKLLTRVFMPPPNPMRIIECGMKGHGYPEVF</sequence>
<keyword evidence="3" id="KW-1185">Reference proteome</keyword>
<dbReference type="EMBL" id="KK915433">
    <property type="protein sequence ID" value="KDP22627.1"/>
    <property type="molecule type" value="Genomic_DNA"/>
</dbReference>
<evidence type="ECO:0000256" key="1">
    <source>
        <dbReference type="SAM" id="MobiDB-lite"/>
    </source>
</evidence>
<evidence type="ECO:0000313" key="2">
    <source>
        <dbReference type="EMBL" id="KDP22627.1"/>
    </source>
</evidence>